<feature type="transmembrane region" description="Helical" evidence="10">
    <location>
        <begin position="486"/>
        <end position="510"/>
    </location>
</feature>
<feature type="transmembrane region" description="Helical" evidence="10">
    <location>
        <begin position="412"/>
        <end position="440"/>
    </location>
</feature>
<dbReference type="RefSeq" id="WP_039744961.1">
    <property type="nucleotide sequence ID" value="NZ_CP009788.1"/>
</dbReference>
<dbReference type="PANTHER" id="PTHR48086:SF6">
    <property type="entry name" value="CATION_ACETATE SYMPORTER ACTP"/>
    <property type="match status" value="1"/>
</dbReference>
<accession>A0A0B5BJN4</accession>
<comment type="similarity">
    <text evidence="2 9">Belongs to the sodium:solute symporter (SSF) (TC 2.A.21) family.</text>
</comment>
<feature type="transmembrane region" description="Helical" evidence="10">
    <location>
        <begin position="181"/>
        <end position="202"/>
    </location>
</feature>
<feature type="transmembrane region" description="Helical" evidence="10">
    <location>
        <begin position="461"/>
        <end position="480"/>
    </location>
</feature>
<dbReference type="HOGENOM" id="CLU_018808_8_3_7"/>
<feature type="transmembrane region" description="Helical" evidence="10">
    <location>
        <begin position="605"/>
        <end position="623"/>
    </location>
</feature>
<name>A0A0B5BJN4_9BACT</name>
<evidence type="ECO:0000256" key="11">
    <source>
        <dbReference type="SAM" id="SignalP"/>
    </source>
</evidence>
<keyword evidence="8 10" id="KW-0472">Membrane</keyword>
<evidence type="ECO:0000256" key="8">
    <source>
        <dbReference type="ARBA" id="ARBA00023136"/>
    </source>
</evidence>
<dbReference type="GO" id="GO:0006847">
    <property type="term" value="P:plasma membrane acetate transport"/>
    <property type="evidence" value="ECO:0007669"/>
    <property type="project" value="TreeGrafter"/>
</dbReference>
<dbReference type="NCBIfam" id="TIGR00813">
    <property type="entry name" value="sss"/>
    <property type="match status" value="1"/>
</dbReference>
<evidence type="ECO:0000256" key="6">
    <source>
        <dbReference type="ARBA" id="ARBA00022847"/>
    </source>
</evidence>
<dbReference type="KEGG" id="gpi:GPICK_16235"/>
<dbReference type="Proteomes" id="UP000057609">
    <property type="component" value="Chromosome"/>
</dbReference>
<gene>
    <name evidence="12" type="ORF">GPICK_16235</name>
</gene>
<dbReference type="PROSITE" id="PS50283">
    <property type="entry name" value="NA_SOLUT_SYMP_3"/>
    <property type="match status" value="1"/>
</dbReference>
<keyword evidence="13" id="KW-1185">Reference proteome</keyword>
<feature type="transmembrane region" description="Helical" evidence="10">
    <location>
        <begin position="353"/>
        <end position="378"/>
    </location>
</feature>
<dbReference type="Gene3D" id="1.20.1730.10">
    <property type="entry name" value="Sodium/glucose cotransporter"/>
    <property type="match status" value="1"/>
</dbReference>
<protein>
    <submittedName>
        <fullName evidence="12">Sodium transporter</fullName>
    </submittedName>
</protein>
<keyword evidence="7 10" id="KW-1133">Transmembrane helix</keyword>
<evidence type="ECO:0000256" key="1">
    <source>
        <dbReference type="ARBA" id="ARBA00004651"/>
    </source>
</evidence>
<comment type="subcellular location">
    <subcellularLocation>
        <location evidence="1">Cell membrane</location>
        <topology evidence="1">Multi-pass membrane protein</topology>
    </subcellularLocation>
</comment>
<dbReference type="InterPro" id="IPR001734">
    <property type="entry name" value="Na/solute_symporter"/>
</dbReference>
<keyword evidence="4" id="KW-1003">Cell membrane</keyword>
<keyword evidence="11" id="KW-0732">Signal</keyword>
<evidence type="ECO:0000256" key="9">
    <source>
        <dbReference type="RuleBase" id="RU362091"/>
    </source>
</evidence>
<dbReference type="GO" id="GO:0015123">
    <property type="term" value="F:acetate transmembrane transporter activity"/>
    <property type="evidence" value="ECO:0007669"/>
    <property type="project" value="TreeGrafter"/>
</dbReference>
<evidence type="ECO:0000256" key="3">
    <source>
        <dbReference type="ARBA" id="ARBA00022448"/>
    </source>
</evidence>
<dbReference type="OrthoDB" id="9764416at2"/>
<feature type="transmembrane region" description="Helical" evidence="10">
    <location>
        <begin position="245"/>
        <end position="263"/>
    </location>
</feature>
<keyword evidence="5 10" id="KW-0812">Transmembrane</keyword>
<dbReference type="GO" id="GO:0015293">
    <property type="term" value="F:symporter activity"/>
    <property type="evidence" value="ECO:0007669"/>
    <property type="project" value="UniProtKB-KW"/>
</dbReference>
<dbReference type="PANTHER" id="PTHR48086">
    <property type="entry name" value="SODIUM/PROLINE SYMPORTER-RELATED"/>
    <property type="match status" value="1"/>
</dbReference>
<proteinExistence type="inferred from homology"/>
<evidence type="ECO:0000256" key="2">
    <source>
        <dbReference type="ARBA" id="ARBA00006434"/>
    </source>
</evidence>
<evidence type="ECO:0000256" key="4">
    <source>
        <dbReference type="ARBA" id="ARBA00022475"/>
    </source>
</evidence>
<dbReference type="STRING" id="345632.GPICK_16235"/>
<keyword evidence="6" id="KW-0769">Symport</keyword>
<feature type="transmembrane region" description="Helical" evidence="10">
    <location>
        <begin position="139"/>
        <end position="160"/>
    </location>
</feature>
<dbReference type="EMBL" id="CP009788">
    <property type="protein sequence ID" value="AJE04715.1"/>
    <property type="molecule type" value="Genomic_DNA"/>
</dbReference>
<dbReference type="GO" id="GO:0005886">
    <property type="term" value="C:plasma membrane"/>
    <property type="evidence" value="ECO:0007669"/>
    <property type="project" value="UniProtKB-SubCell"/>
</dbReference>
<evidence type="ECO:0000313" key="13">
    <source>
        <dbReference type="Proteomes" id="UP000057609"/>
    </source>
</evidence>
<feature type="signal peptide" evidence="11">
    <location>
        <begin position="1"/>
        <end position="20"/>
    </location>
</feature>
<feature type="transmembrane region" description="Helical" evidence="10">
    <location>
        <begin position="214"/>
        <end position="233"/>
    </location>
</feature>
<feature type="transmembrane region" description="Helical" evidence="10">
    <location>
        <begin position="68"/>
        <end position="89"/>
    </location>
</feature>
<evidence type="ECO:0000313" key="12">
    <source>
        <dbReference type="EMBL" id="AJE04715.1"/>
    </source>
</evidence>
<organism evidence="12 13">
    <name type="scientific">Geobacter pickeringii</name>
    <dbReference type="NCBI Taxonomy" id="345632"/>
    <lineage>
        <taxon>Bacteria</taxon>
        <taxon>Pseudomonadati</taxon>
        <taxon>Thermodesulfobacteriota</taxon>
        <taxon>Desulfuromonadia</taxon>
        <taxon>Geobacterales</taxon>
        <taxon>Geobacteraceae</taxon>
        <taxon>Geobacter</taxon>
    </lineage>
</organism>
<dbReference type="InterPro" id="IPR038377">
    <property type="entry name" value="Na/Glc_symporter_sf"/>
</dbReference>
<dbReference type="Pfam" id="PF00474">
    <property type="entry name" value="SSF"/>
    <property type="match status" value="1"/>
</dbReference>
<feature type="transmembrane region" description="Helical" evidence="10">
    <location>
        <begin position="110"/>
        <end position="133"/>
    </location>
</feature>
<dbReference type="AlphaFoldDB" id="A0A0B5BJN4"/>
<reference evidence="12 13" key="1">
    <citation type="journal article" date="2015" name="Genome Announc.">
        <title>Complete Genome of Geobacter pickeringii G13T, a Metal-Reducing Isolate from Sedimentary Kaolin Deposits.</title>
        <authorList>
            <person name="Badalamenti J.P."/>
            <person name="Bond D.R."/>
        </authorList>
    </citation>
    <scope>NUCLEOTIDE SEQUENCE [LARGE SCALE GENOMIC DNA]</scope>
    <source>
        <strain evidence="12 13">G13</strain>
    </source>
</reference>
<dbReference type="InterPro" id="IPR050277">
    <property type="entry name" value="Sodium:Solute_Symporter"/>
</dbReference>
<feature type="chain" id="PRO_5002099079" evidence="11">
    <location>
        <begin position="21"/>
        <end position="651"/>
    </location>
</feature>
<keyword evidence="3" id="KW-0813">Transport</keyword>
<sequence>MKRLVLCALAALLLGGVAVGAEPAKPVSAVTSPAGAAAPASSAAAAAVPAARGGEKAGEPAKVRTNKAITLSMFGLIILATLGIVVWAAKKTQTVADYYTAGGGISGVQNGWAITGDVVSAASFLGMSGLISLYGIDGFMYSTGPILGFVTILLLMAEPLRNAGKYTMGDILCFRASPKPVRAAAAISTVAVSTFYLLAQMVGAGKLMQLLLDIPYKVSVIGVGTLLIIYVVFGGMKATTWVQIIKAALLLTAAVILSLLVALKAGMNPLRFFSDVVSNAAIQDHVRMGVLKHPLPEPGFDYGKRFLQPGLFLKNPLDQLSLGLAWVLGAAGLPHIMMRFFTVPNAKEARKSIRIAVFLMGAFFILTTFLGFGAAIHITPQKIAAMDKGGNMATLLLAQYLGGGEGSIGGDLFLAFVCAVAFATILAVVSGLVLAASAAIAHDIYVNIVKDGKADQKEQVVTARITSLVVGALAIWMGIAAEKENIVALVALAFAVAASGNFPVIMLSLFWRKFNTAGIVSGIVVGTVAAIGLVLVSPNMTYPKKIAADAKKVVEALEKKQAAGGTLAEKDRKALEKARSDYANNKDGTSIMGLDAPLFPLKNPGIVSVPLGFLAAVIGCLAFRDRRAEDMFDEMYVRQNTGIGIAKAVDH</sequence>
<evidence type="ECO:0000256" key="10">
    <source>
        <dbReference type="SAM" id="Phobius"/>
    </source>
</evidence>
<evidence type="ECO:0000256" key="5">
    <source>
        <dbReference type="ARBA" id="ARBA00022692"/>
    </source>
</evidence>
<dbReference type="CDD" id="cd11480">
    <property type="entry name" value="SLC5sbd_u4"/>
    <property type="match status" value="1"/>
</dbReference>
<feature type="transmembrane region" description="Helical" evidence="10">
    <location>
        <begin position="517"/>
        <end position="536"/>
    </location>
</feature>
<feature type="transmembrane region" description="Helical" evidence="10">
    <location>
        <begin position="320"/>
        <end position="341"/>
    </location>
</feature>
<evidence type="ECO:0000256" key="7">
    <source>
        <dbReference type="ARBA" id="ARBA00022989"/>
    </source>
</evidence>